<keyword evidence="6 8" id="KW-0067">ATP-binding</keyword>
<feature type="active site" description="Proton acceptor" evidence="8">
    <location>
        <position position="240"/>
    </location>
</feature>
<dbReference type="GO" id="GO:0042732">
    <property type="term" value="P:D-xylose metabolic process"/>
    <property type="evidence" value="ECO:0007669"/>
    <property type="project" value="UniProtKB-KW"/>
</dbReference>
<evidence type="ECO:0000256" key="7">
    <source>
        <dbReference type="ARBA" id="ARBA00023277"/>
    </source>
</evidence>
<evidence type="ECO:0000256" key="1">
    <source>
        <dbReference type="ARBA" id="ARBA00009156"/>
    </source>
</evidence>
<dbReference type="InterPro" id="IPR050406">
    <property type="entry name" value="FGGY_Carb_Kinase"/>
</dbReference>
<dbReference type="InterPro" id="IPR018485">
    <property type="entry name" value="FGGY_C"/>
</dbReference>
<dbReference type="PROSITE" id="PS00445">
    <property type="entry name" value="FGGY_KINASES_2"/>
    <property type="match status" value="1"/>
</dbReference>
<keyword evidence="4 8" id="KW-0547">Nucleotide-binding</keyword>
<dbReference type="HAMAP" id="MF_02220">
    <property type="entry name" value="XylB"/>
    <property type="match status" value="1"/>
</dbReference>
<keyword evidence="3 8" id="KW-0808">Transferase</keyword>
<evidence type="ECO:0000259" key="11">
    <source>
        <dbReference type="Pfam" id="PF00370"/>
    </source>
</evidence>
<dbReference type="GO" id="GO:0004856">
    <property type="term" value="F:D-xylulokinase activity"/>
    <property type="evidence" value="ECO:0007669"/>
    <property type="project" value="UniProtKB-UniRule"/>
</dbReference>
<dbReference type="PANTHER" id="PTHR43095:SF5">
    <property type="entry name" value="XYLULOSE KINASE"/>
    <property type="match status" value="1"/>
</dbReference>
<keyword evidence="7 8" id="KW-0119">Carbohydrate metabolism</keyword>
<evidence type="ECO:0000313" key="14">
    <source>
        <dbReference type="Proteomes" id="UP000093309"/>
    </source>
</evidence>
<protein>
    <recommendedName>
        <fullName evidence="8 10">Xylulose kinase</fullName>
        <shortName evidence="8 10">Xylulokinase</shortName>
        <ecNumber evidence="8 10">2.7.1.17</ecNumber>
    </recommendedName>
</protein>
<dbReference type="InterPro" id="IPR000577">
    <property type="entry name" value="Carb_kinase_FGGY"/>
</dbReference>
<evidence type="ECO:0000256" key="10">
    <source>
        <dbReference type="RuleBase" id="RU364073"/>
    </source>
</evidence>
<feature type="binding site" evidence="8">
    <location>
        <begin position="81"/>
        <end position="82"/>
    </location>
    <ligand>
        <name>substrate</name>
    </ligand>
</feature>
<organism evidence="13 14">
    <name type="scientific">Paenibacillus pectinilyticus</name>
    <dbReference type="NCBI Taxonomy" id="512399"/>
    <lineage>
        <taxon>Bacteria</taxon>
        <taxon>Bacillati</taxon>
        <taxon>Bacillota</taxon>
        <taxon>Bacilli</taxon>
        <taxon>Bacillales</taxon>
        <taxon>Paenibacillaceae</taxon>
        <taxon>Paenibacillus</taxon>
    </lineage>
</organism>
<dbReference type="EMBL" id="LYPC01000014">
    <property type="protein sequence ID" value="OCT15059.1"/>
    <property type="molecule type" value="Genomic_DNA"/>
</dbReference>
<dbReference type="EC" id="2.7.1.17" evidence="8 10"/>
<dbReference type="GO" id="GO:0005524">
    <property type="term" value="F:ATP binding"/>
    <property type="evidence" value="ECO:0007669"/>
    <property type="project" value="UniProtKB-UniRule"/>
</dbReference>
<dbReference type="STRING" id="512399.A8709_13160"/>
<keyword evidence="2 8" id="KW-0859">Xylose metabolism</keyword>
<evidence type="ECO:0000256" key="5">
    <source>
        <dbReference type="ARBA" id="ARBA00022777"/>
    </source>
</evidence>
<dbReference type="PANTHER" id="PTHR43095">
    <property type="entry name" value="SUGAR KINASE"/>
    <property type="match status" value="1"/>
</dbReference>
<keyword evidence="5 8" id="KW-0418">Kinase</keyword>
<dbReference type="Proteomes" id="UP000093309">
    <property type="component" value="Unassembled WGS sequence"/>
</dbReference>
<dbReference type="OrthoDB" id="9805576at2"/>
<dbReference type="InterPro" id="IPR043129">
    <property type="entry name" value="ATPase_NBD"/>
</dbReference>
<dbReference type="InterPro" id="IPR006000">
    <property type="entry name" value="Xylulokinase"/>
</dbReference>
<dbReference type="PIRSF" id="PIRSF000538">
    <property type="entry name" value="GlpK"/>
    <property type="match status" value="1"/>
</dbReference>
<reference evidence="14" key="1">
    <citation type="submission" date="2016-05" db="EMBL/GenBank/DDBJ databases">
        <title>Paenibacillus oryzae. sp. nov., isolated from the rice root.</title>
        <authorList>
            <person name="Zhang J."/>
            <person name="Zhang X."/>
        </authorList>
    </citation>
    <scope>NUCLEOTIDE SEQUENCE [LARGE SCALE GENOMIC DNA]</scope>
    <source>
        <strain evidence="14">KCTC13222</strain>
    </source>
</reference>
<evidence type="ECO:0000256" key="2">
    <source>
        <dbReference type="ARBA" id="ARBA00022629"/>
    </source>
</evidence>
<dbReference type="GO" id="GO:0005998">
    <property type="term" value="P:xylulose catabolic process"/>
    <property type="evidence" value="ECO:0007669"/>
    <property type="project" value="UniProtKB-UniRule"/>
</dbReference>
<sequence length="499" mass="55012">MTVLLGIDIGTSSIKSMIMDPLGSVLGFSQVEYNIEIPHTGYAEQHPYVWWDLVCRTIEEAMKQANVSGNNIAGVGLSGQMHGLVALDKDANVLHPAIIWCDQRSIRQKEWLETQFSQEQLGRLIQNSVATGFQLSSLQWLKEHKMDIYNKISKVISPKDYIRFRLTGVIEGDSTDASGTSFYHVAAKHWSEQLLAQIGIDISLFPAIGEPWEVSGEVNAKASLETKLKKGTPVAYGGGDQAMQAIGNGIIHPGLVSCTLGTGGQLLTPLTKPIYDPKLRTHTFVHAVPDRWYLMGASMSAGLSLKWLATKILKKQDYHELDEMASKVNPGSDGILFLPYLAGDRTPHMDPSAKAMFFGLTLQHQDAHLIRAVLEGVAFSLRDSLEIFKELGVETKKLILSGGGAKSKLWNQIITDILGQDAYSSMMQEQACVGAALVAGVAANIYESVEHACTKVVKICETPITPNDQNKDIYSHYYALYRKLYEHNKDLFPGANYQD</sequence>
<feature type="domain" description="Carbohydrate kinase FGGY N-terminal" evidence="11">
    <location>
        <begin position="4"/>
        <end position="247"/>
    </location>
</feature>
<feature type="site" description="Important for activity" evidence="8">
    <location>
        <position position="8"/>
    </location>
</feature>
<dbReference type="InterPro" id="IPR018484">
    <property type="entry name" value="FGGY_N"/>
</dbReference>
<comment type="function">
    <text evidence="8">Catalyzes the phosphorylation of D-xylulose to D-xylulose 5-phosphate.</text>
</comment>
<evidence type="ECO:0000256" key="6">
    <source>
        <dbReference type="ARBA" id="ARBA00022840"/>
    </source>
</evidence>
<dbReference type="RefSeq" id="WP_065851969.1">
    <property type="nucleotide sequence ID" value="NZ_LYPC01000014.1"/>
</dbReference>
<dbReference type="Pfam" id="PF00370">
    <property type="entry name" value="FGGY_N"/>
    <property type="match status" value="1"/>
</dbReference>
<evidence type="ECO:0000256" key="9">
    <source>
        <dbReference type="RuleBase" id="RU003733"/>
    </source>
</evidence>
<comment type="catalytic activity">
    <reaction evidence="8 10">
        <text>D-xylulose + ATP = D-xylulose 5-phosphate + ADP + H(+)</text>
        <dbReference type="Rhea" id="RHEA:10964"/>
        <dbReference type="ChEBI" id="CHEBI:15378"/>
        <dbReference type="ChEBI" id="CHEBI:17140"/>
        <dbReference type="ChEBI" id="CHEBI:30616"/>
        <dbReference type="ChEBI" id="CHEBI:57737"/>
        <dbReference type="ChEBI" id="CHEBI:456216"/>
        <dbReference type="EC" id="2.7.1.17"/>
    </reaction>
</comment>
<comment type="similarity">
    <text evidence="1 8 9">Belongs to the FGGY kinase family.</text>
</comment>
<accession>A0A1C1A3C0</accession>
<dbReference type="AlphaFoldDB" id="A0A1C1A3C0"/>
<name>A0A1C1A3C0_9BACL</name>
<evidence type="ECO:0000256" key="3">
    <source>
        <dbReference type="ARBA" id="ARBA00022679"/>
    </source>
</evidence>
<evidence type="ECO:0000256" key="4">
    <source>
        <dbReference type="ARBA" id="ARBA00022741"/>
    </source>
</evidence>
<evidence type="ECO:0000313" key="13">
    <source>
        <dbReference type="EMBL" id="OCT15059.1"/>
    </source>
</evidence>
<comment type="caution">
    <text evidence="13">The sequence shown here is derived from an EMBL/GenBank/DDBJ whole genome shotgun (WGS) entry which is preliminary data.</text>
</comment>
<keyword evidence="14" id="KW-1185">Reference proteome</keyword>
<gene>
    <name evidence="8 10" type="primary">xylB</name>
    <name evidence="13" type="ORF">A8709_13160</name>
</gene>
<dbReference type="Pfam" id="PF02782">
    <property type="entry name" value="FGGY_C"/>
    <property type="match status" value="1"/>
</dbReference>
<dbReference type="InterPro" id="IPR018483">
    <property type="entry name" value="Carb_kinase_FGGY_CS"/>
</dbReference>
<dbReference type="CDD" id="cd07808">
    <property type="entry name" value="ASKHA_NBD_FGGY_EcXK-like"/>
    <property type="match status" value="1"/>
</dbReference>
<dbReference type="SUPFAM" id="SSF53067">
    <property type="entry name" value="Actin-like ATPase domain"/>
    <property type="match status" value="2"/>
</dbReference>
<dbReference type="Gene3D" id="3.30.420.40">
    <property type="match status" value="2"/>
</dbReference>
<evidence type="ECO:0000256" key="8">
    <source>
        <dbReference type="HAMAP-Rule" id="MF_02220"/>
    </source>
</evidence>
<evidence type="ECO:0000259" key="12">
    <source>
        <dbReference type="Pfam" id="PF02782"/>
    </source>
</evidence>
<proteinExistence type="inferred from homology"/>
<feature type="domain" description="Carbohydrate kinase FGGY C-terminal" evidence="12">
    <location>
        <begin position="257"/>
        <end position="443"/>
    </location>
</feature>
<dbReference type="NCBIfam" id="TIGR01312">
    <property type="entry name" value="XylB"/>
    <property type="match status" value="1"/>
</dbReference>